<dbReference type="VEuPathDB" id="AmoebaDB:EIN_469360"/>
<dbReference type="GeneID" id="14882669"/>
<dbReference type="KEGG" id="eiv:EIN_469360"/>
<dbReference type="AlphaFoldDB" id="A0A0A1TUJ4"/>
<keyword evidence="2" id="KW-1185">Reference proteome</keyword>
<reference evidence="1 2" key="1">
    <citation type="submission" date="2012-10" db="EMBL/GenBank/DDBJ databases">
        <authorList>
            <person name="Zafar N."/>
            <person name="Inman J."/>
            <person name="Hall N."/>
            <person name="Lorenzi H."/>
            <person name="Caler E."/>
        </authorList>
    </citation>
    <scope>NUCLEOTIDE SEQUENCE [LARGE SCALE GENOMIC DNA]</scope>
    <source>
        <strain evidence="1 2">IP1</strain>
    </source>
</reference>
<dbReference type="OrthoDB" id="29251at2759"/>
<accession>A0A0A1TUJ4</accession>
<sequence length="143" mass="16712">MANVQIHLRLVVGLIFRKSDPLPTKYLNSIAMLLNVIREVLDSTGAFLLFEYFKHCILEMYPELPVSVKYLHAKIDSTEEENFFVIDDIIQRNEAVIQKDVPQLFDEKVVIKKESFADLFKNKRKAGNKQIKKNEFMFVAMEE</sequence>
<evidence type="ECO:0000313" key="1">
    <source>
        <dbReference type="EMBL" id="ELP83732.1"/>
    </source>
</evidence>
<proteinExistence type="predicted"/>
<name>A0A0A1TUJ4_ENTIV</name>
<dbReference type="Proteomes" id="UP000014680">
    <property type="component" value="Unassembled WGS sequence"/>
</dbReference>
<dbReference type="EMBL" id="KB207240">
    <property type="protein sequence ID" value="ELP83732.1"/>
    <property type="molecule type" value="Genomic_DNA"/>
</dbReference>
<gene>
    <name evidence="1" type="ORF">EIN_469360</name>
</gene>
<organism evidence="1 2">
    <name type="scientific">Entamoeba invadens IP1</name>
    <dbReference type="NCBI Taxonomy" id="370355"/>
    <lineage>
        <taxon>Eukaryota</taxon>
        <taxon>Amoebozoa</taxon>
        <taxon>Evosea</taxon>
        <taxon>Archamoebae</taxon>
        <taxon>Mastigamoebida</taxon>
        <taxon>Entamoebidae</taxon>
        <taxon>Entamoeba</taxon>
    </lineage>
</organism>
<evidence type="ECO:0000313" key="2">
    <source>
        <dbReference type="Proteomes" id="UP000014680"/>
    </source>
</evidence>
<protein>
    <submittedName>
        <fullName evidence="1">Uncharacterized protein</fullName>
    </submittedName>
</protein>
<dbReference type="OMA" id="CILEMYP"/>
<dbReference type="RefSeq" id="XP_004183078.1">
    <property type="nucleotide sequence ID" value="XM_004183030.1"/>
</dbReference>